<reference evidence="1 2" key="1">
    <citation type="submission" date="2024-10" db="EMBL/GenBank/DDBJ databases">
        <title>The Natural Products Discovery Center: Release of the First 8490 Sequenced Strains for Exploring Actinobacteria Biosynthetic Diversity.</title>
        <authorList>
            <person name="Kalkreuter E."/>
            <person name="Kautsar S.A."/>
            <person name="Yang D."/>
            <person name="Bader C.D."/>
            <person name="Teijaro C.N."/>
            <person name="Fluegel L."/>
            <person name="Davis C.M."/>
            <person name="Simpson J.R."/>
            <person name="Lauterbach L."/>
            <person name="Steele A.D."/>
            <person name="Gui C."/>
            <person name="Meng S."/>
            <person name="Li G."/>
            <person name="Viehrig K."/>
            <person name="Ye F."/>
            <person name="Su P."/>
            <person name="Kiefer A.F."/>
            <person name="Nichols A."/>
            <person name="Cepeda A.J."/>
            <person name="Yan W."/>
            <person name="Fan B."/>
            <person name="Jiang Y."/>
            <person name="Adhikari A."/>
            <person name="Zheng C.-J."/>
            <person name="Schuster L."/>
            <person name="Cowan T.M."/>
            <person name="Smanski M.J."/>
            <person name="Chevrette M.G."/>
            <person name="De Carvalho L.P.S."/>
            <person name="Shen B."/>
        </authorList>
    </citation>
    <scope>NUCLEOTIDE SEQUENCE [LARGE SCALE GENOMIC DNA]</scope>
    <source>
        <strain evidence="1 2">NPDC018013</strain>
    </source>
</reference>
<evidence type="ECO:0000313" key="1">
    <source>
        <dbReference type="EMBL" id="MFH8590085.1"/>
    </source>
</evidence>
<protein>
    <submittedName>
        <fullName evidence="1">Uncharacterized protein</fullName>
    </submittedName>
</protein>
<dbReference type="EMBL" id="JBIRGH010000046">
    <property type="protein sequence ID" value="MFH8590085.1"/>
    <property type="molecule type" value="Genomic_DNA"/>
</dbReference>
<evidence type="ECO:0000313" key="2">
    <source>
        <dbReference type="Proteomes" id="UP001610990"/>
    </source>
</evidence>
<sequence length="62" mass="6410">MDGYAEAVRERVRVARAAVEEAREAADPYAPAVAEDELDDALRLASSVAVDPDGGPGNASPV</sequence>
<proteinExistence type="predicted"/>
<gene>
    <name evidence="1" type="ORF">ACH4GP_37905</name>
</gene>
<dbReference type="Proteomes" id="UP001610990">
    <property type="component" value="Unassembled WGS sequence"/>
</dbReference>
<comment type="caution">
    <text evidence="1">The sequence shown here is derived from an EMBL/GenBank/DDBJ whole genome shotgun (WGS) entry which is preliminary data.</text>
</comment>
<accession>A0ABW7RPT3</accession>
<organism evidence="1 2">
    <name type="scientific">Streptomyces celluloflavus</name>
    <dbReference type="NCBI Taxonomy" id="58344"/>
    <lineage>
        <taxon>Bacteria</taxon>
        <taxon>Bacillati</taxon>
        <taxon>Actinomycetota</taxon>
        <taxon>Actinomycetes</taxon>
        <taxon>Kitasatosporales</taxon>
        <taxon>Streptomycetaceae</taxon>
        <taxon>Streptomyces</taxon>
    </lineage>
</organism>
<name>A0ABW7RPT3_9ACTN</name>
<keyword evidence="2" id="KW-1185">Reference proteome</keyword>
<dbReference type="RefSeq" id="WP_367437435.1">
    <property type="nucleotide sequence ID" value="NZ_CP108413.1"/>
</dbReference>